<keyword evidence="1 2" id="KW-0812">Transmembrane</keyword>
<dbReference type="HOGENOM" id="CLU_2501389_0_0_1"/>
<name>G7LFX2_MEDTR</name>
<evidence type="ECO:0000313" key="4">
    <source>
        <dbReference type="Proteomes" id="UP000002051"/>
    </source>
</evidence>
<reference evidence="2 4" key="2">
    <citation type="journal article" date="2014" name="BMC Genomics">
        <title>An improved genome release (version Mt4.0) for the model legume Medicago truncatula.</title>
        <authorList>
            <person name="Tang H."/>
            <person name="Krishnakumar V."/>
            <person name="Bidwell S."/>
            <person name="Rosen B."/>
            <person name="Chan A."/>
            <person name="Zhou S."/>
            <person name="Gentzbittel L."/>
            <person name="Childs K.L."/>
            <person name="Yandell M."/>
            <person name="Gundlach H."/>
            <person name="Mayer K.F."/>
            <person name="Schwartz D.C."/>
            <person name="Town C.D."/>
        </authorList>
    </citation>
    <scope>GENOME REANNOTATION</scope>
    <source>
        <strain evidence="3 4">cv. Jemalong A17</strain>
    </source>
</reference>
<gene>
    <name evidence="2" type="ordered locus">MTR_8g013840</name>
</gene>
<organism evidence="2 4">
    <name type="scientific">Medicago truncatula</name>
    <name type="common">Barrel medic</name>
    <name type="synonym">Medicago tribuloides</name>
    <dbReference type="NCBI Taxonomy" id="3880"/>
    <lineage>
        <taxon>Eukaryota</taxon>
        <taxon>Viridiplantae</taxon>
        <taxon>Streptophyta</taxon>
        <taxon>Embryophyta</taxon>
        <taxon>Tracheophyta</taxon>
        <taxon>Spermatophyta</taxon>
        <taxon>Magnoliopsida</taxon>
        <taxon>eudicotyledons</taxon>
        <taxon>Gunneridae</taxon>
        <taxon>Pentapetalae</taxon>
        <taxon>rosids</taxon>
        <taxon>fabids</taxon>
        <taxon>Fabales</taxon>
        <taxon>Fabaceae</taxon>
        <taxon>Papilionoideae</taxon>
        <taxon>50 kb inversion clade</taxon>
        <taxon>NPAAA clade</taxon>
        <taxon>Hologalegina</taxon>
        <taxon>IRL clade</taxon>
        <taxon>Trifolieae</taxon>
        <taxon>Medicago</taxon>
    </lineage>
</organism>
<proteinExistence type="predicted"/>
<reference evidence="2 4" key="1">
    <citation type="journal article" date="2011" name="Nature">
        <title>The Medicago genome provides insight into the evolution of rhizobial symbioses.</title>
        <authorList>
            <person name="Young N.D."/>
            <person name="Debelle F."/>
            <person name="Oldroyd G.E."/>
            <person name="Geurts R."/>
            <person name="Cannon S.B."/>
            <person name="Udvardi M.K."/>
            <person name="Benedito V.A."/>
            <person name="Mayer K.F."/>
            <person name="Gouzy J."/>
            <person name="Schoof H."/>
            <person name="Van de Peer Y."/>
            <person name="Proost S."/>
            <person name="Cook D.R."/>
            <person name="Meyers B.C."/>
            <person name="Spannagl M."/>
            <person name="Cheung F."/>
            <person name="De Mita S."/>
            <person name="Krishnakumar V."/>
            <person name="Gundlach H."/>
            <person name="Zhou S."/>
            <person name="Mudge J."/>
            <person name="Bharti A.K."/>
            <person name="Murray J.D."/>
            <person name="Naoumkina M.A."/>
            <person name="Rosen B."/>
            <person name="Silverstein K.A."/>
            <person name="Tang H."/>
            <person name="Rombauts S."/>
            <person name="Zhao P.X."/>
            <person name="Zhou P."/>
            <person name="Barbe V."/>
            <person name="Bardou P."/>
            <person name="Bechner M."/>
            <person name="Bellec A."/>
            <person name="Berger A."/>
            <person name="Berges H."/>
            <person name="Bidwell S."/>
            <person name="Bisseling T."/>
            <person name="Choisne N."/>
            <person name="Couloux A."/>
            <person name="Denny R."/>
            <person name="Deshpande S."/>
            <person name="Dai X."/>
            <person name="Doyle J.J."/>
            <person name="Dudez A.M."/>
            <person name="Farmer A.D."/>
            <person name="Fouteau S."/>
            <person name="Franken C."/>
            <person name="Gibelin C."/>
            <person name="Gish J."/>
            <person name="Goldstein S."/>
            <person name="Gonzalez A.J."/>
            <person name="Green P.J."/>
            <person name="Hallab A."/>
            <person name="Hartog M."/>
            <person name="Hua A."/>
            <person name="Humphray S.J."/>
            <person name="Jeong D.H."/>
            <person name="Jing Y."/>
            <person name="Jocker A."/>
            <person name="Kenton S.M."/>
            <person name="Kim D.J."/>
            <person name="Klee K."/>
            <person name="Lai H."/>
            <person name="Lang C."/>
            <person name="Lin S."/>
            <person name="Macmil S.L."/>
            <person name="Magdelenat G."/>
            <person name="Matthews L."/>
            <person name="McCorrison J."/>
            <person name="Monaghan E.L."/>
            <person name="Mun J.H."/>
            <person name="Najar F.Z."/>
            <person name="Nicholson C."/>
            <person name="Noirot C."/>
            <person name="O'Bleness M."/>
            <person name="Paule C.R."/>
            <person name="Poulain J."/>
            <person name="Prion F."/>
            <person name="Qin B."/>
            <person name="Qu C."/>
            <person name="Retzel E.F."/>
            <person name="Riddle C."/>
            <person name="Sallet E."/>
            <person name="Samain S."/>
            <person name="Samson N."/>
            <person name="Sanders I."/>
            <person name="Saurat O."/>
            <person name="Scarpelli C."/>
            <person name="Schiex T."/>
            <person name="Segurens B."/>
            <person name="Severin A.J."/>
            <person name="Sherrier D.J."/>
            <person name="Shi R."/>
            <person name="Sims S."/>
            <person name="Singer S.R."/>
            <person name="Sinharoy S."/>
            <person name="Sterck L."/>
            <person name="Viollet A."/>
            <person name="Wang B.B."/>
            <person name="Wang K."/>
            <person name="Wang M."/>
            <person name="Wang X."/>
            <person name="Warfsmann J."/>
            <person name="Weissenbach J."/>
            <person name="White D.D."/>
            <person name="White J.D."/>
            <person name="Wiley G.B."/>
            <person name="Wincker P."/>
            <person name="Xing Y."/>
            <person name="Yang L."/>
            <person name="Yao Z."/>
            <person name="Ying F."/>
            <person name="Zhai J."/>
            <person name="Zhou L."/>
            <person name="Zuber A."/>
            <person name="Denarie J."/>
            <person name="Dixon R.A."/>
            <person name="May G.D."/>
            <person name="Schwartz D.C."/>
            <person name="Rogers J."/>
            <person name="Quetier F."/>
            <person name="Town C.D."/>
            <person name="Roe B.A."/>
        </authorList>
    </citation>
    <scope>NUCLEOTIDE SEQUENCE [LARGE SCALE GENOMIC DNA]</scope>
    <source>
        <strain evidence="2">A17</strain>
        <strain evidence="3 4">cv. Jemalong A17</strain>
    </source>
</reference>
<dbReference type="Proteomes" id="UP000002051">
    <property type="component" value="Chromosome 8"/>
</dbReference>
<evidence type="ECO:0000256" key="1">
    <source>
        <dbReference type="SAM" id="Phobius"/>
    </source>
</evidence>
<dbReference type="EMBL" id="CM001224">
    <property type="protein sequence ID" value="AET01468.1"/>
    <property type="molecule type" value="Genomic_DNA"/>
</dbReference>
<protein>
    <submittedName>
        <fullName evidence="2">Transmembrane protein, putative</fullName>
    </submittedName>
</protein>
<dbReference type="EnsemblPlants" id="AET01468">
    <property type="protein sequence ID" value="AET01468"/>
    <property type="gene ID" value="MTR_8g013840"/>
</dbReference>
<keyword evidence="1" id="KW-1133">Transmembrane helix</keyword>
<sequence length="86" mass="9687">MTSNDYGTRSLKKDVCNIFPLFSKISSSTSQKYLPPQQYNIHNLVTLKPRTLCSFIDLNVGIFAYILSLIFNINGLIDQTLGLEIS</sequence>
<evidence type="ECO:0000313" key="2">
    <source>
        <dbReference type="EMBL" id="AET01468.1"/>
    </source>
</evidence>
<evidence type="ECO:0000313" key="3">
    <source>
        <dbReference type="EnsemblPlants" id="AET01468"/>
    </source>
</evidence>
<keyword evidence="1" id="KW-0472">Membrane</keyword>
<reference evidence="3" key="3">
    <citation type="submission" date="2015-04" db="UniProtKB">
        <authorList>
            <consortium name="EnsemblPlants"/>
        </authorList>
    </citation>
    <scope>IDENTIFICATION</scope>
    <source>
        <strain evidence="3">cv. Jemalong A17</strain>
    </source>
</reference>
<feature type="transmembrane region" description="Helical" evidence="1">
    <location>
        <begin position="58"/>
        <end position="77"/>
    </location>
</feature>
<dbReference type="PaxDb" id="3880-AET01468"/>
<accession>G7LFX2</accession>
<dbReference type="AlphaFoldDB" id="G7LFX2"/>
<keyword evidence="4" id="KW-1185">Reference proteome</keyword>